<keyword evidence="3" id="KW-1185">Reference proteome</keyword>
<gene>
    <name evidence="2" type="ORF">GcM3_129024</name>
</gene>
<feature type="region of interest" description="Disordered" evidence="1">
    <location>
        <begin position="1"/>
        <end position="23"/>
    </location>
</feature>
<name>A0A420I5E6_9PEZI</name>
<dbReference type="Proteomes" id="UP000283383">
    <property type="component" value="Unassembled WGS sequence"/>
</dbReference>
<feature type="non-terminal residue" evidence="2">
    <location>
        <position position="118"/>
    </location>
</feature>
<reference evidence="2 3" key="1">
    <citation type="journal article" date="2018" name="BMC Genomics">
        <title>Comparative genome analyses reveal sequence features reflecting distinct modes of host-adaptation between dicot and monocot powdery mildew.</title>
        <authorList>
            <person name="Wu Y."/>
            <person name="Ma X."/>
            <person name="Pan Z."/>
            <person name="Kale S.D."/>
            <person name="Song Y."/>
            <person name="King H."/>
            <person name="Zhang Q."/>
            <person name="Presley C."/>
            <person name="Deng X."/>
            <person name="Wei C.I."/>
            <person name="Xiao S."/>
        </authorList>
    </citation>
    <scope>NUCLEOTIDE SEQUENCE [LARGE SCALE GENOMIC DNA]</scope>
    <source>
        <strain evidence="2">UMSG3</strain>
    </source>
</reference>
<organism evidence="2 3">
    <name type="scientific">Golovinomyces cichoracearum</name>
    <dbReference type="NCBI Taxonomy" id="62708"/>
    <lineage>
        <taxon>Eukaryota</taxon>
        <taxon>Fungi</taxon>
        <taxon>Dikarya</taxon>
        <taxon>Ascomycota</taxon>
        <taxon>Pezizomycotina</taxon>
        <taxon>Leotiomycetes</taxon>
        <taxon>Erysiphales</taxon>
        <taxon>Erysiphaceae</taxon>
        <taxon>Golovinomyces</taxon>
    </lineage>
</organism>
<dbReference type="EMBL" id="MCBQ01012909">
    <property type="protein sequence ID" value="RKF64871.1"/>
    <property type="molecule type" value="Genomic_DNA"/>
</dbReference>
<evidence type="ECO:0000313" key="3">
    <source>
        <dbReference type="Proteomes" id="UP000283383"/>
    </source>
</evidence>
<evidence type="ECO:0000256" key="1">
    <source>
        <dbReference type="SAM" id="MobiDB-lite"/>
    </source>
</evidence>
<accession>A0A420I5E6</accession>
<comment type="caution">
    <text evidence="2">The sequence shown here is derived from an EMBL/GenBank/DDBJ whole genome shotgun (WGS) entry which is preliminary data.</text>
</comment>
<sequence>MRDPELPTLPRAPDLPQRPTVTGTVTEAQVEQIYRIMLTEHRFRYAANIDIEYSKYLSFQLEKKRKSGKIPQTVSMIEDFRNHQRQEEAMKSLEHPYLAKNLTKGVAATFKESEAEDG</sequence>
<evidence type="ECO:0000313" key="2">
    <source>
        <dbReference type="EMBL" id="RKF64871.1"/>
    </source>
</evidence>
<proteinExistence type="predicted"/>
<protein>
    <submittedName>
        <fullName evidence="2">Uncharacterized protein</fullName>
    </submittedName>
</protein>
<dbReference type="AlphaFoldDB" id="A0A420I5E6"/>